<evidence type="ECO:0000256" key="2">
    <source>
        <dbReference type="ARBA" id="ARBA00038334"/>
    </source>
</evidence>
<comment type="caution">
    <text evidence="4">The sequence shown here is derived from an EMBL/GenBank/DDBJ whole genome shotgun (WGS) entry which is preliminary data.</text>
</comment>
<evidence type="ECO:0000256" key="1">
    <source>
        <dbReference type="ARBA" id="ARBA00022801"/>
    </source>
</evidence>
<keyword evidence="1" id="KW-0378">Hydrolase</keyword>
<dbReference type="GO" id="GO:0016787">
    <property type="term" value="F:hydrolase activity"/>
    <property type="evidence" value="ECO:0007669"/>
    <property type="project" value="UniProtKB-KW"/>
</dbReference>
<dbReference type="InterPro" id="IPR029058">
    <property type="entry name" value="AB_hydrolase_fold"/>
</dbReference>
<accession>A0A507E840</accession>
<dbReference type="PRINTS" id="PR00412">
    <property type="entry name" value="EPOXHYDRLASE"/>
</dbReference>
<proteinExistence type="inferred from homology"/>
<name>A0A507E840_9FUNG</name>
<comment type="similarity">
    <text evidence="2">Belongs to the AB hydrolase superfamily. Epoxide hydrolase family.</text>
</comment>
<dbReference type="Proteomes" id="UP000318582">
    <property type="component" value="Unassembled WGS sequence"/>
</dbReference>
<dbReference type="SUPFAM" id="SSF53474">
    <property type="entry name" value="alpha/beta-Hydrolases"/>
    <property type="match status" value="1"/>
</dbReference>
<feature type="domain" description="AB hydrolase-1" evidence="3">
    <location>
        <begin position="37"/>
        <end position="313"/>
    </location>
</feature>
<dbReference type="InterPro" id="IPR000639">
    <property type="entry name" value="Epox_hydrolase-like"/>
</dbReference>
<evidence type="ECO:0000259" key="3">
    <source>
        <dbReference type="Pfam" id="PF00561"/>
    </source>
</evidence>
<dbReference type="PANTHER" id="PTHR43329">
    <property type="entry name" value="EPOXIDE HYDROLASE"/>
    <property type="match status" value="1"/>
</dbReference>
<sequence length="334" mass="37897">MSSKMNPMDPASYNHKHARVNGINYHYVDEGGHNDQVIVLAHGFPDLWYGWRYQIPYLVKLGYRVIVPDFRGYGQTDAPHIEPGDKEGIRTYGLKNICKDMAQLLDVAVGPNSRAIFIGHDWGAMSVWRMCLHYPERVQAVGAICVPFNPPNNEYVTPEQLVKAWPQWKYQLWFIKSTTDQELNSDIPRALACTFRGAGENTGLIAASSINQLPTNPDRSPKMKLSEKEFEYYCKQFARTGFHGPLNWYRTRRVNFEDEQGDLARRITIPALMVLAEEDAALPPVMARNMPALVSKLTMKELKTAHFVMMEKPNELNVIIGDWLKAIGAGASKL</sequence>
<reference evidence="4 5" key="1">
    <citation type="journal article" date="2019" name="Sci. Rep.">
        <title>Comparative genomics of chytrid fungi reveal insights into the obligate biotrophic and pathogenic lifestyle of Synchytrium endobioticum.</title>
        <authorList>
            <person name="van de Vossenberg B.T.L.H."/>
            <person name="Warris S."/>
            <person name="Nguyen H.D.T."/>
            <person name="van Gent-Pelzer M.P.E."/>
            <person name="Joly D.L."/>
            <person name="van de Geest H.C."/>
            <person name="Bonants P.J.M."/>
            <person name="Smith D.S."/>
            <person name="Levesque C.A."/>
            <person name="van der Lee T.A.J."/>
        </authorList>
    </citation>
    <scope>NUCLEOTIDE SEQUENCE [LARGE SCALE GENOMIC DNA]</scope>
    <source>
        <strain evidence="4 5">CBS 809.83</strain>
    </source>
</reference>
<dbReference type="Pfam" id="PF00561">
    <property type="entry name" value="Abhydrolase_1"/>
    <property type="match status" value="1"/>
</dbReference>
<keyword evidence="5" id="KW-1185">Reference proteome</keyword>
<dbReference type="STRING" id="109895.A0A507E840"/>
<evidence type="ECO:0000313" key="4">
    <source>
        <dbReference type="EMBL" id="TPX60219.1"/>
    </source>
</evidence>
<organism evidence="4 5">
    <name type="scientific">Powellomyces hirtus</name>
    <dbReference type="NCBI Taxonomy" id="109895"/>
    <lineage>
        <taxon>Eukaryota</taxon>
        <taxon>Fungi</taxon>
        <taxon>Fungi incertae sedis</taxon>
        <taxon>Chytridiomycota</taxon>
        <taxon>Chytridiomycota incertae sedis</taxon>
        <taxon>Chytridiomycetes</taxon>
        <taxon>Spizellomycetales</taxon>
        <taxon>Powellomycetaceae</taxon>
        <taxon>Powellomyces</taxon>
    </lineage>
</organism>
<dbReference type="InterPro" id="IPR000073">
    <property type="entry name" value="AB_hydrolase_1"/>
</dbReference>
<dbReference type="AlphaFoldDB" id="A0A507E840"/>
<dbReference type="EMBL" id="QEAQ01000017">
    <property type="protein sequence ID" value="TPX60219.1"/>
    <property type="molecule type" value="Genomic_DNA"/>
</dbReference>
<protein>
    <recommendedName>
        <fullName evidence="3">AB hydrolase-1 domain-containing protein</fullName>
    </recommendedName>
</protein>
<gene>
    <name evidence="4" type="ORF">PhCBS80983_g01890</name>
</gene>
<evidence type="ECO:0000313" key="5">
    <source>
        <dbReference type="Proteomes" id="UP000318582"/>
    </source>
</evidence>
<dbReference type="Gene3D" id="3.40.50.1820">
    <property type="entry name" value="alpha/beta hydrolase"/>
    <property type="match status" value="1"/>
</dbReference>